<feature type="domain" description="Integrase catalytic" evidence="1">
    <location>
        <begin position="1"/>
        <end position="85"/>
    </location>
</feature>
<sequence length="163" mass="18213">PQFVSQELSVYAAEKGIKLVTSAPYHPEGNGLAERKIRDLKQFLALYPSFRGGWKACLKAGVDHNNRSHSMGIGCSPQFKAFGKQSLLPADSHYGISETMISEQPLTLEEQKEYKRKMKNQFDKRHAKNIPSVKEGAQVLVQCGVKGKDPIVKGPFTIKKVIW</sequence>
<dbReference type="AlphaFoldDB" id="A0A0A9XTN5"/>
<dbReference type="InterPro" id="IPR001584">
    <property type="entry name" value="Integrase_cat-core"/>
</dbReference>
<dbReference type="InterPro" id="IPR050951">
    <property type="entry name" value="Retrovirus_Pol_polyprotein"/>
</dbReference>
<dbReference type="InterPro" id="IPR012337">
    <property type="entry name" value="RNaseH-like_sf"/>
</dbReference>
<proteinExistence type="predicted"/>
<feature type="non-terminal residue" evidence="2">
    <location>
        <position position="1"/>
    </location>
</feature>
<feature type="non-terminal residue" evidence="2">
    <location>
        <position position="163"/>
    </location>
</feature>
<dbReference type="PANTHER" id="PTHR37984">
    <property type="entry name" value="PROTEIN CBG26694"/>
    <property type="match status" value="1"/>
</dbReference>
<evidence type="ECO:0000259" key="1">
    <source>
        <dbReference type="PROSITE" id="PS50994"/>
    </source>
</evidence>
<dbReference type="PROSITE" id="PS50994">
    <property type="entry name" value="INTEGRASE"/>
    <property type="match status" value="1"/>
</dbReference>
<dbReference type="InterPro" id="IPR036397">
    <property type="entry name" value="RNaseH_sf"/>
</dbReference>
<gene>
    <name evidence="2" type="primary">pol_484</name>
    <name evidence="2" type="ORF">CM83_104119</name>
</gene>
<organism evidence="2">
    <name type="scientific">Lygus hesperus</name>
    <name type="common">Western plant bug</name>
    <dbReference type="NCBI Taxonomy" id="30085"/>
    <lineage>
        <taxon>Eukaryota</taxon>
        <taxon>Metazoa</taxon>
        <taxon>Ecdysozoa</taxon>
        <taxon>Arthropoda</taxon>
        <taxon>Hexapoda</taxon>
        <taxon>Insecta</taxon>
        <taxon>Pterygota</taxon>
        <taxon>Neoptera</taxon>
        <taxon>Paraneoptera</taxon>
        <taxon>Hemiptera</taxon>
        <taxon>Heteroptera</taxon>
        <taxon>Panheteroptera</taxon>
        <taxon>Cimicomorpha</taxon>
        <taxon>Miridae</taxon>
        <taxon>Mirini</taxon>
        <taxon>Lygus</taxon>
    </lineage>
</organism>
<name>A0A0A9XTN5_LYGHE</name>
<dbReference type="PANTHER" id="PTHR37984:SF8">
    <property type="entry name" value="CCHC-TYPE DOMAIN-CONTAINING PROTEIN"/>
    <property type="match status" value="1"/>
</dbReference>
<dbReference type="EMBL" id="GBHO01021436">
    <property type="protein sequence ID" value="JAG22168.1"/>
    <property type="molecule type" value="Transcribed_RNA"/>
</dbReference>
<protein>
    <submittedName>
        <fullName evidence="2">Pro-Pol polyprotein</fullName>
    </submittedName>
</protein>
<evidence type="ECO:0000313" key="2">
    <source>
        <dbReference type="EMBL" id="JAG22168.1"/>
    </source>
</evidence>
<dbReference type="Gene3D" id="3.30.420.10">
    <property type="entry name" value="Ribonuclease H-like superfamily/Ribonuclease H"/>
    <property type="match status" value="1"/>
</dbReference>
<dbReference type="GO" id="GO:0015074">
    <property type="term" value="P:DNA integration"/>
    <property type="evidence" value="ECO:0007669"/>
    <property type="project" value="InterPro"/>
</dbReference>
<dbReference type="SUPFAM" id="SSF53098">
    <property type="entry name" value="Ribonuclease H-like"/>
    <property type="match status" value="1"/>
</dbReference>
<dbReference type="GO" id="GO:0003676">
    <property type="term" value="F:nucleic acid binding"/>
    <property type="evidence" value="ECO:0007669"/>
    <property type="project" value="InterPro"/>
</dbReference>
<reference evidence="2" key="2">
    <citation type="submission" date="2014-07" db="EMBL/GenBank/DDBJ databases">
        <authorList>
            <person name="Hull J."/>
        </authorList>
    </citation>
    <scope>NUCLEOTIDE SEQUENCE</scope>
</reference>
<reference evidence="2" key="1">
    <citation type="journal article" date="2014" name="PLoS ONE">
        <title>Transcriptome-Based Identification of ABC Transporters in the Western Tarnished Plant Bug Lygus hesperus.</title>
        <authorList>
            <person name="Hull J.J."/>
            <person name="Chaney K."/>
            <person name="Geib S.M."/>
            <person name="Fabrick J.A."/>
            <person name="Brent C.S."/>
            <person name="Walsh D."/>
            <person name="Lavine L.C."/>
        </authorList>
    </citation>
    <scope>NUCLEOTIDE SEQUENCE</scope>
</reference>
<accession>A0A0A9XTN5</accession>